<evidence type="ECO:0000313" key="2">
    <source>
        <dbReference type="EMBL" id="MFH4974397.1"/>
    </source>
</evidence>
<dbReference type="AlphaFoldDB" id="A0ABD6E5J4"/>
<organism evidence="2 3">
    <name type="scientific">Gnathostoma spinigerum</name>
    <dbReference type="NCBI Taxonomy" id="75299"/>
    <lineage>
        <taxon>Eukaryota</taxon>
        <taxon>Metazoa</taxon>
        <taxon>Ecdysozoa</taxon>
        <taxon>Nematoda</taxon>
        <taxon>Chromadorea</taxon>
        <taxon>Rhabditida</taxon>
        <taxon>Spirurina</taxon>
        <taxon>Gnathostomatomorpha</taxon>
        <taxon>Gnathostomatoidea</taxon>
        <taxon>Gnathostomatidae</taxon>
        <taxon>Gnathostoma</taxon>
    </lineage>
</organism>
<proteinExistence type="predicted"/>
<accession>A0ABD6E5J4</accession>
<gene>
    <name evidence="2" type="ORF">AB6A40_001106</name>
</gene>
<protein>
    <submittedName>
        <fullName evidence="2">Uncharacterized protein</fullName>
    </submittedName>
</protein>
<feature type="transmembrane region" description="Helical" evidence="1">
    <location>
        <begin position="179"/>
        <end position="200"/>
    </location>
</feature>
<evidence type="ECO:0000313" key="3">
    <source>
        <dbReference type="Proteomes" id="UP001608902"/>
    </source>
</evidence>
<keyword evidence="1" id="KW-0472">Membrane</keyword>
<keyword evidence="1" id="KW-1133">Transmembrane helix</keyword>
<reference evidence="2 3" key="1">
    <citation type="submission" date="2024-08" db="EMBL/GenBank/DDBJ databases">
        <title>Gnathostoma spinigerum genome.</title>
        <authorList>
            <person name="Gonzalez-Bertolin B."/>
            <person name="Monzon S."/>
            <person name="Zaballos A."/>
            <person name="Jimenez P."/>
            <person name="Dekumyoy P."/>
            <person name="Varona S."/>
            <person name="Cuesta I."/>
            <person name="Sumanam S."/>
            <person name="Adisakwattana P."/>
            <person name="Gasser R.B."/>
            <person name="Hernandez-Gonzalez A."/>
            <person name="Young N.D."/>
            <person name="Perteguer M.J."/>
        </authorList>
    </citation>
    <scope>NUCLEOTIDE SEQUENCE [LARGE SCALE GENOMIC DNA]</scope>
    <source>
        <strain evidence="2">AL3</strain>
        <tissue evidence="2">Liver</tissue>
    </source>
</reference>
<sequence length="258" mass="29659">MRVIAYLCSEYRTIFTKWWRLVFGSCFLLVGVYVCVNFWEVLLFVFLWAAFITGLFISVRRSLENRSPECASFAASALISCYMFKLIKMHSDVRISVDTLQAQGPPLQCYTSKINLLNWLSSYSCIEYNQLIKSSILWRLDVFHVTSQLFIDATVFLASLFGRILGGFVGGIIAEVSWIYAVLTLLIVTSCIMTTIFASYRCCLSLFYGLFTIEFRGERDNRPTRSSETSCADRLKMRKVLQEEIKPPGYLVHELYQS</sequence>
<name>A0ABD6E5J4_9BILA</name>
<feature type="transmembrane region" description="Helical" evidence="1">
    <location>
        <begin position="149"/>
        <end position="173"/>
    </location>
</feature>
<dbReference type="EMBL" id="JBGFUD010000372">
    <property type="protein sequence ID" value="MFH4974397.1"/>
    <property type="molecule type" value="Genomic_DNA"/>
</dbReference>
<keyword evidence="3" id="KW-1185">Reference proteome</keyword>
<comment type="caution">
    <text evidence="2">The sequence shown here is derived from an EMBL/GenBank/DDBJ whole genome shotgun (WGS) entry which is preliminary data.</text>
</comment>
<feature type="transmembrane region" description="Helical" evidence="1">
    <location>
        <begin position="18"/>
        <end position="36"/>
    </location>
</feature>
<dbReference type="Proteomes" id="UP001608902">
    <property type="component" value="Unassembled WGS sequence"/>
</dbReference>
<evidence type="ECO:0000256" key="1">
    <source>
        <dbReference type="SAM" id="Phobius"/>
    </source>
</evidence>
<keyword evidence="1" id="KW-0812">Transmembrane</keyword>